<keyword evidence="3" id="KW-1185">Reference proteome</keyword>
<gene>
    <name evidence="2" type="ORF">BCY86_00325</name>
</gene>
<keyword evidence="1" id="KW-0472">Membrane</keyword>
<dbReference type="AlphaFoldDB" id="A0A1L6MUU1"/>
<protein>
    <submittedName>
        <fullName evidence="2">Uncharacterized protein</fullName>
    </submittedName>
</protein>
<keyword evidence="1" id="KW-1133">Transmembrane helix</keyword>
<dbReference type="KEGG" id="pabo:BCY86_00325"/>
<sequence>MKGGAPTVYPLFDRLYSTTSVPLDAAADLRLILFAGALIIFFSSFVLRIRLFFFACAFLCLIFKELRRSRFPMKWFLSVRQELDSEFQSFDSNSHSRQYRNTVCLLNLKAIPTIQHFKIKKGLALSHGILVRLKL</sequence>
<dbReference type="STRING" id="1882918.BCY86_00325"/>
<evidence type="ECO:0000313" key="2">
    <source>
        <dbReference type="EMBL" id="APR99290.1"/>
    </source>
</evidence>
<dbReference type="Proteomes" id="UP000185544">
    <property type="component" value="Chromosome"/>
</dbReference>
<name>A0A1L6MUU1_9BACT</name>
<evidence type="ECO:0000313" key="3">
    <source>
        <dbReference type="Proteomes" id="UP000185544"/>
    </source>
</evidence>
<feature type="transmembrane region" description="Helical" evidence="1">
    <location>
        <begin position="31"/>
        <end position="63"/>
    </location>
</feature>
<keyword evidence="1" id="KW-0812">Transmembrane</keyword>
<proteinExistence type="predicted"/>
<dbReference type="EMBL" id="CP016908">
    <property type="protein sequence ID" value="APR99290.1"/>
    <property type="molecule type" value="Genomic_DNA"/>
</dbReference>
<evidence type="ECO:0000256" key="1">
    <source>
        <dbReference type="SAM" id="Phobius"/>
    </source>
</evidence>
<reference evidence="2 3" key="1">
    <citation type="submission" date="2016-08" db="EMBL/GenBank/DDBJ databases">
        <title>Identification and validation of antigenic proteins from Pajaroellobacter abortibovis using de-novo genome sequence assembly and reverse vaccinology.</title>
        <authorList>
            <person name="Welly B.T."/>
            <person name="Miller M.R."/>
            <person name="Stott J.L."/>
            <person name="Blanchard M.T."/>
            <person name="Islas-Trejo A.D."/>
            <person name="O'Rourke S.M."/>
            <person name="Young A.E."/>
            <person name="Medrano J.F."/>
            <person name="Van Eenennaam A.L."/>
        </authorList>
    </citation>
    <scope>NUCLEOTIDE SEQUENCE [LARGE SCALE GENOMIC DNA]</scope>
    <source>
        <strain evidence="2 3">BTF92-0548A/99-0131</strain>
    </source>
</reference>
<organism evidence="2 3">
    <name type="scientific">Pajaroellobacter abortibovis</name>
    <dbReference type="NCBI Taxonomy" id="1882918"/>
    <lineage>
        <taxon>Bacteria</taxon>
        <taxon>Pseudomonadati</taxon>
        <taxon>Myxococcota</taxon>
        <taxon>Polyangia</taxon>
        <taxon>Polyangiales</taxon>
        <taxon>Polyangiaceae</taxon>
    </lineage>
</organism>
<accession>A0A1L6MUU1</accession>